<keyword evidence="4" id="KW-0378">Hydrolase</keyword>
<keyword evidence="2" id="KW-0819">tRNA processing</keyword>
<organism evidence="4 5">
    <name type="scientific">Cladobotryum mycophilum</name>
    <dbReference type="NCBI Taxonomy" id="491253"/>
    <lineage>
        <taxon>Eukaryota</taxon>
        <taxon>Fungi</taxon>
        <taxon>Dikarya</taxon>
        <taxon>Ascomycota</taxon>
        <taxon>Pezizomycotina</taxon>
        <taxon>Sordariomycetes</taxon>
        <taxon>Hypocreomycetidae</taxon>
        <taxon>Hypocreales</taxon>
        <taxon>Hypocreaceae</taxon>
        <taxon>Cladobotryum</taxon>
    </lineage>
</organism>
<dbReference type="GO" id="GO:0004519">
    <property type="term" value="F:endonuclease activity"/>
    <property type="evidence" value="ECO:0007669"/>
    <property type="project" value="UniProtKB-KW"/>
</dbReference>
<protein>
    <submittedName>
        <fullName evidence="4">tRNA-splicing endonuclease subunit tsp-1</fullName>
    </submittedName>
</protein>
<dbReference type="InterPro" id="IPR042777">
    <property type="entry name" value="Sen15_fungi"/>
</dbReference>
<gene>
    <name evidence="4" type="ORF">PT974_10241</name>
</gene>
<evidence type="ECO:0000256" key="2">
    <source>
        <dbReference type="ARBA" id="ARBA00022694"/>
    </source>
</evidence>
<dbReference type="PANTHER" id="PTHR28518:SF1">
    <property type="entry name" value="TRNA-SPLICING ENDONUCLEASE SUBUNIT SEN15"/>
    <property type="match status" value="1"/>
</dbReference>
<dbReference type="Proteomes" id="UP001338125">
    <property type="component" value="Unassembled WGS sequence"/>
</dbReference>
<dbReference type="Gene3D" id="3.40.1350.10">
    <property type="match status" value="1"/>
</dbReference>
<keyword evidence="5" id="KW-1185">Reference proteome</keyword>
<dbReference type="Pfam" id="PF09631">
    <property type="entry name" value="Sen15"/>
    <property type="match status" value="1"/>
</dbReference>
<keyword evidence="4" id="KW-0540">Nuclease</keyword>
<feature type="domain" description="tRNA-splicing endonuclease subunit Sen15" evidence="3">
    <location>
        <begin position="16"/>
        <end position="136"/>
    </location>
</feature>
<name>A0ABR0S9A8_9HYPO</name>
<evidence type="ECO:0000313" key="5">
    <source>
        <dbReference type="Proteomes" id="UP001338125"/>
    </source>
</evidence>
<dbReference type="EMBL" id="JAVFKD010000015">
    <property type="protein sequence ID" value="KAK5988752.1"/>
    <property type="molecule type" value="Genomic_DNA"/>
</dbReference>
<evidence type="ECO:0000313" key="4">
    <source>
        <dbReference type="EMBL" id="KAK5988752.1"/>
    </source>
</evidence>
<accession>A0ABR0S9A8</accession>
<comment type="similarity">
    <text evidence="1">Belongs to the SEN15 family.</text>
</comment>
<proteinExistence type="inferred from homology"/>
<dbReference type="InterPro" id="IPR011856">
    <property type="entry name" value="tRNA_endonuc-like_dom_sf"/>
</dbReference>
<reference evidence="4 5" key="1">
    <citation type="submission" date="2024-01" db="EMBL/GenBank/DDBJ databases">
        <title>Complete genome of Cladobotryum mycophilum ATHUM6906.</title>
        <authorList>
            <person name="Christinaki A.C."/>
            <person name="Myridakis A.I."/>
            <person name="Kouvelis V.N."/>
        </authorList>
    </citation>
    <scope>NUCLEOTIDE SEQUENCE [LARGE SCALE GENOMIC DNA]</scope>
    <source>
        <strain evidence="4 5">ATHUM6906</strain>
    </source>
</reference>
<keyword evidence="4" id="KW-0255">Endonuclease</keyword>
<evidence type="ECO:0000256" key="1">
    <source>
        <dbReference type="ARBA" id="ARBA00006091"/>
    </source>
</evidence>
<dbReference type="InterPro" id="IPR036167">
    <property type="entry name" value="tRNA_intron_Endo_cat-like_sf"/>
</dbReference>
<comment type="caution">
    <text evidence="4">The sequence shown here is derived from an EMBL/GenBank/DDBJ whole genome shotgun (WGS) entry which is preliminary data.</text>
</comment>
<sequence length="136" mass="15623">MDSLTHRAVDNVTSSVFQNLEDQHDWTSLENCTLPGLVRPLIQGLPPRLLYLHPDDQIAALALEKTTGTKMKQYSELEWVLPVHISEKWSLARFAAVFDIIPHRQRAKRIVLATLHNDSTVVYYLLHEGMIKPRQN</sequence>
<dbReference type="InterPro" id="IPR018593">
    <property type="entry name" value="tRNA-endonuc_su_Sen15"/>
</dbReference>
<dbReference type="PANTHER" id="PTHR28518">
    <property type="entry name" value="TRNA-SPLICING ENDONUCLEASE SUBUNIT SEN15"/>
    <property type="match status" value="1"/>
</dbReference>
<evidence type="ECO:0000259" key="3">
    <source>
        <dbReference type="Pfam" id="PF09631"/>
    </source>
</evidence>
<dbReference type="SUPFAM" id="SSF53032">
    <property type="entry name" value="tRNA-intron endonuclease catalytic domain-like"/>
    <property type="match status" value="1"/>
</dbReference>